<proteinExistence type="inferred from homology"/>
<reference evidence="5 6" key="1">
    <citation type="submission" date="2017-08" db="EMBL/GenBank/DDBJ databases">
        <title>Pleomorphomonas carboxidotrophicus sp. nov., a new mesophilic hydrogenogenic carboxidotroph.</title>
        <authorList>
            <person name="Esquivel-Elizondo S."/>
            <person name="Krajmalnik-Brown R."/>
            <person name="Maldonado J."/>
        </authorList>
    </citation>
    <scope>NUCLEOTIDE SEQUENCE [LARGE SCALE GENOMIC DNA]</scope>
    <source>
        <strain evidence="5 6">SVCO-16</strain>
    </source>
</reference>
<comment type="caution">
    <text evidence="5">The sequence shown here is derived from an EMBL/GenBank/DDBJ whole genome shotgun (WGS) entry which is preliminary data.</text>
</comment>
<comment type="similarity">
    <text evidence="1">Belongs to the CdaR family.</text>
</comment>
<sequence length="386" mass="43337">MLHMDAALAQSIVERSMQIIDCNVNVMDARGIIIASGDRSRIGTMHQGALLVLDKQDAVEIDGEMAKRLNGVKPGVNLPLRSQNNIVGCIGLTGEPGDVSRFAELVRLAAETMLEQARLMQLLARDARLRETLVHSLLRGEDITPWLRNWAERLGLDLGMPRVVAVIEVTTRGADAKTIVAELERLHGLLNLPSHRNLVATISLNEIVVLKPALDGQGKWDLHVHRQRIEKLLSRMNEETRLGLRIALGRYFPGEQNIPRSYQLAKATLAVGKRRWPERAVFLYDDLRLPVMLDALGQNWLIDDIGSPIDALAEADRSGQLLTTLNTWFDQNMHMGRTAEALGIHRNTLEYRMRRIRDLTRVEMSSVEECFGLYLGCISRKWRGGS</sequence>
<gene>
    <name evidence="5" type="ORF">CJ014_02015</name>
</gene>
<organism evidence="5 6">
    <name type="scientific">Pleomorphomonas carboxyditropha</name>
    <dbReference type="NCBI Taxonomy" id="2023338"/>
    <lineage>
        <taxon>Bacteria</taxon>
        <taxon>Pseudomonadati</taxon>
        <taxon>Pseudomonadota</taxon>
        <taxon>Alphaproteobacteria</taxon>
        <taxon>Hyphomicrobiales</taxon>
        <taxon>Pleomorphomonadaceae</taxon>
        <taxon>Pleomorphomonas</taxon>
    </lineage>
</organism>
<evidence type="ECO:0000313" key="5">
    <source>
        <dbReference type="EMBL" id="PIP01376.1"/>
    </source>
</evidence>
<evidence type="ECO:0000313" key="6">
    <source>
        <dbReference type="Proteomes" id="UP000231070"/>
    </source>
</evidence>
<feature type="domain" description="CdaR GGDEF-like" evidence="4">
    <location>
        <begin position="144"/>
        <end position="271"/>
    </location>
</feature>
<evidence type="ECO:0000259" key="3">
    <source>
        <dbReference type="Pfam" id="PF13556"/>
    </source>
</evidence>
<dbReference type="Gene3D" id="1.10.10.2840">
    <property type="entry name" value="PucR C-terminal helix-turn-helix domain"/>
    <property type="match status" value="1"/>
</dbReference>
<dbReference type="PANTHER" id="PTHR33744">
    <property type="entry name" value="CARBOHYDRATE DIACID REGULATOR"/>
    <property type="match status" value="1"/>
</dbReference>
<feature type="domain" description="PucR C-terminal helix-turn-helix" evidence="3">
    <location>
        <begin position="321"/>
        <end position="377"/>
    </location>
</feature>
<dbReference type="InterPro" id="IPR051448">
    <property type="entry name" value="CdaR-like_regulators"/>
</dbReference>
<dbReference type="OrthoDB" id="8026818at2"/>
<evidence type="ECO:0000256" key="1">
    <source>
        <dbReference type="ARBA" id="ARBA00006754"/>
    </source>
</evidence>
<name>A0A2G9X341_9HYPH</name>
<evidence type="ECO:0000259" key="4">
    <source>
        <dbReference type="Pfam" id="PF17853"/>
    </source>
</evidence>
<evidence type="ECO:0000259" key="2">
    <source>
        <dbReference type="Pfam" id="PF05651"/>
    </source>
</evidence>
<dbReference type="Pfam" id="PF17853">
    <property type="entry name" value="GGDEF_2"/>
    <property type="match status" value="1"/>
</dbReference>
<dbReference type="InterPro" id="IPR008599">
    <property type="entry name" value="Diacid_rec"/>
</dbReference>
<dbReference type="Pfam" id="PF05651">
    <property type="entry name" value="Diacid_rec"/>
    <property type="match status" value="1"/>
</dbReference>
<dbReference type="InterPro" id="IPR041522">
    <property type="entry name" value="CdaR_GGDEF"/>
</dbReference>
<dbReference type="Pfam" id="PF13556">
    <property type="entry name" value="HTH_30"/>
    <property type="match status" value="1"/>
</dbReference>
<accession>A0A2G9X341</accession>
<dbReference type="InterPro" id="IPR025736">
    <property type="entry name" value="PucR_C-HTH_dom"/>
</dbReference>
<dbReference type="EMBL" id="NQVN01000001">
    <property type="protein sequence ID" value="PIP01376.1"/>
    <property type="molecule type" value="Genomic_DNA"/>
</dbReference>
<dbReference type="InterPro" id="IPR042070">
    <property type="entry name" value="PucR_C-HTH_sf"/>
</dbReference>
<dbReference type="AlphaFoldDB" id="A0A2G9X341"/>
<protein>
    <submittedName>
        <fullName evidence="5">Carbohydrate diacid regulon transcriptional regulator CdaR</fullName>
    </submittedName>
</protein>
<dbReference type="Proteomes" id="UP000231070">
    <property type="component" value="Unassembled WGS sequence"/>
</dbReference>
<dbReference type="PANTHER" id="PTHR33744:SF15">
    <property type="entry name" value="CARBOHYDRATE DIACID REGULATOR"/>
    <property type="match status" value="1"/>
</dbReference>
<keyword evidence="6" id="KW-1185">Reference proteome</keyword>
<feature type="domain" description="Putative sugar diacid recognition" evidence="2">
    <location>
        <begin position="5"/>
        <end position="136"/>
    </location>
</feature>